<dbReference type="GO" id="GO:0005524">
    <property type="term" value="F:ATP binding"/>
    <property type="evidence" value="ECO:0007669"/>
    <property type="project" value="UniProtKB-KW"/>
</dbReference>
<evidence type="ECO:0000313" key="6">
    <source>
        <dbReference type="EMBL" id="MFC5987462.1"/>
    </source>
</evidence>
<sequence length="253" mass="28162">MTRSPLEVKELSVAYQKKPVLRHISFEIPEGKLIGIVGPNGAGKSTLIKSTLGLIPKLSGDVQIYGKPYKQQRHLIGYVPQRESVDWDFPTNALDVVMMGTYGKLGWFRRPGKLEKKIAMECLDKVGMADFADRQISQLSGGQQQRVFLARALAQDAQLYFMDEPFVGVDAATEKAIIALLNDLKSEGKTVLVVHHDLATVPEYFDWVLMLNVELIGIGPTAEVFTAEMLQRTYGGKLTILKHNQTENTMILS</sequence>
<dbReference type="SUPFAM" id="SSF52540">
    <property type="entry name" value="P-loop containing nucleoside triphosphate hydrolases"/>
    <property type="match status" value="1"/>
</dbReference>
<dbReference type="RefSeq" id="WP_379894845.1">
    <property type="nucleotide sequence ID" value="NZ_CBCSCT010000040.1"/>
</dbReference>
<dbReference type="Proteomes" id="UP001596250">
    <property type="component" value="Unassembled WGS sequence"/>
</dbReference>
<dbReference type="InterPro" id="IPR027417">
    <property type="entry name" value="P-loop_NTPase"/>
</dbReference>
<dbReference type="PANTHER" id="PTHR42734:SF5">
    <property type="entry name" value="IRON TRANSPORT SYSTEM ATP-BINDING PROTEIN HI_0361-RELATED"/>
    <property type="match status" value="1"/>
</dbReference>
<name>A0ABW1IQV3_9BACL</name>
<dbReference type="Gene3D" id="3.40.50.300">
    <property type="entry name" value="P-loop containing nucleotide triphosphate hydrolases"/>
    <property type="match status" value="1"/>
</dbReference>
<reference evidence="7" key="1">
    <citation type="journal article" date="2019" name="Int. J. Syst. Evol. Microbiol.">
        <title>The Global Catalogue of Microorganisms (GCM) 10K type strain sequencing project: providing services to taxonomists for standard genome sequencing and annotation.</title>
        <authorList>
            <consortium name="The Broad Institute Genomics Platform"/>
            <consortium name="The Broad Institute Genome Sequencing Center for Infectious Disease"/>
            <person name="Wu L."/>
            <person name="Ma J."/>
        </authorList>
    </citation>
    <scope>NUCLEOTIDE SEQUENCE [LARGE SCALE GENOMIC DNA]</scope>
    <source>
        <strain evidence="7">CCM 8749</strain>
    </source>
</reference>
<comment type="caution">
    <text evidence="6">The sequence shown here is derived from an EMBL/GenBank/DDBJ whole genome shotgun (WGS) entry which is preliminary data.</text>
</comment>
<keyword evidence="7" id="KW-1185">Reference proteome</keyword>
<comment type="similarity">
    <text evidence="1">Belongs to the ABC transporter superfamily.</text>
</comment>
<gene>
    <name evidence="6" type="ORF">ACFPXP_13715</name>
</gene>
<dbReference type="Pfam" id="PF00005">
    <property type="entry name" value="ABC_tran"/>
    <property type="match status" value="1"/>
</dbReference>
<dbReference type="InterPro" id="IPR003439">
    <property type="entry name" value="ABC_transporter-like_ATP-bd"/>
</dbReference>
<dbReference type="InterPro" id="IPR050153">
    <property type="entry name" value="Metal_Ion_Import_ABC"/>
</dbReference>
<keyword evidence="4 6" id="KW-0067">ATP-binding</keyword>
<protein>
    <submittedName>
        <fullName evidence="6">Metal ABC transporter ATP-binding protein</fullName>
    </submittedName>
</protein>
<proteinExistence type="inferred from homology"/>
<keyword evidence="3" id="KW-0547">Nucleotide-binding</keyword>
<dbReference type="CDD" id="cd03235">
    <property type="entry name" value="ABC_Metallic_Cations"/>
    <property type="match status" value="1"/>
</dbReference>
<dbReference type="PANTHER" id="PTHR42734">
    <property type="entry name" value="METAL TRANSPORT SYSTEM ATP-BINDING PROTEIN TM_0124-RELATED"/>
    <property type="match status" value="1"/>
</dbReference>
<evidence type="ECO:0000259" key="5">
    <source>
        <dbReference type="PROSITE" id="PS50893"/>
    </source>
</evidence>
<keyword evidence="2" id="KW-0813">Transport</keyword>
<dbReference type="PROSITE" id="PS00211">
    <property type="entry name" value="ABC_TRANSPORTER_1"/>
    <property type="match status" value="1"/>
</dbReference>
<feature type="domain" description="ABC transporter" evidence="5">
    <location>
        <begin position="6"/>
        <end position="238"/>
    </location>
</feature>
<dbReference type="SMART" id="SM00382">
    <property type="entry name" value="AAA"/>
    <property type="match status" value="1"/>
</dbReference>
<evidence type="ECO:0000256" key="3">
    <source>
        <dbReference type="ARBA" id="ARBA00022741"/>
    </source>
</evidence>
<evidence type="ECO:0000313" key="7">
    <source>
        <dbReference type="Proteomes" id="UP001596250"/>
    </source>
</evidence>
<evidence type="ECO:0000256" key="2">
    <source>
        <dbReference type="ARBA" id="ARBA00022448"/>
    </source>
</evidence>
<organism evidence="6 7">
    <name type="scientific">Marinicrinis lubricantis</name>
    <dbReference type="NCBI Taxonomy" id="2086470"/>
    <lineage>
        <taxon>Bacteria</taxon>
        <taxon>Bacillati</taxon>
        <taxon>Bacillota</taxon>
        <taxon>Bacilli</taxon>
        <taxon>Bacillales</taxon>
        <taxon>Paenibacillaceae</taxon>
    </lineage>
</organism>
<evidence type="ECO:0000256" key="1">
    <source>
        <dbReference type="ARBA" id="ARBA00005417"/>
    </source>
</evidence>
<dbReference type="InterPro" id="IPR017871">
    <property type="entry name" value="ABC_transporter-like_CS"/>
</dbReference>
<dbReference type="EMBL" id="JBHSQV010000163">
    <property type="protein sequence ID" value="MFC5987462.1"/>
    <property type="molecule type" value="Genomic_DNA"/>
</dbReference>
<dbReference type="PROSITE" id="PS50893">
    <property type="entry name" value="ABC_TRANSPORTER_2"/>
    <property type="match status" value="1"/>
</dbReference>
<dbReference type="InterPro" id="IPR003593">
    <property type="entry name" value="AAA+_ATPase"/>
</dbReference>
<accession>A0ABW1IQV3</accession>
<evidence type="ECO:0000256" key="4">
    <source>
        <dbReference type="ARBA" id="ARBA00022840"/>
    </source>
</evidence>